<evidence type="ECO:0000256" key="5">
    <source>
        <dbReference type="ARBA" id="ARBA00022801"/>
    </source>
</evidence>
<sequence length="680" mass="73123">YVVTVGFGTPKKELPLVFDTGSDLTWTQCEPCVKYCYQQTQPIFDPTASASYANISPGCSSSTCVYGIQYGDSSYSIGFFASETLTLTPKDKIHNFLFGCGQNNRGLFGLSAGLLGLGRDGISLVSQTAKKYNKLFSYCLPSSSSSIGYLTFGPTASSQSVKYTPFSTISGGGTSYYWVDITGIRVGGKKLSILASVFTNSGTIIDSGTVITRLPPDAYSPLRDTFKKRMKQYRTAPPLSILDTCYDLSKYSSVSVPKISFLFSGGVEVPLDIRGILYVNTISQVCLAFAGNREANDAAIFGNTQQLTLEVLYDGNQLALFGFSPTPLPLLALRVGSAGYVVTIGLGTPESNHSLIIDTGSDLTWLQCRPCAGSCYSQNEPIFDPSASKSYANISCDSLTCLSIISATGNLPGCSSTTCEYGIRYGDGSYSIGNLARETLALSKDKFDNFEFGCGQNNGGNFNGSAGLLGLGHNRISIISQTKQKYNKIFSMCLPSSTNSTGFLTFGSTSSQNVAYTPFSFDPRTFPYYGLEIEAISVGDKRLPIFPIVFLIAGTIIDSGTVITRLPPVAYVVLRDAFSVEMTQYPRAPALSILDTCYDFSNIISVTTPTISFFFRGGVEVPIDSSGIFYAKNRSQVCLAFAGNANPIDVAIFGSVQQKTIKVVYNVRQRKIGFAPKGCT</sequence>
<accession>A0A1Q3CBH8</accession>
<gene>
    <name evidence="9" type="ORF">CFOL_v3_21065</name>
</gene>
<dbReference type="Proteomes" id="UP000187406">
    <property type="component" value="Unassembled WGS sequence"/>
</dbReference>
<dbReference type="PANTHER" id="PTHR13683:SF750">
    <property type="entry name" value="ASPARTYL PROTEASE AED1"/>
    <property type="match status" value="1"/>
</dbReference>
<dbReference type="FunFam" id="2.40.70.10:FF:000013">
    <property type="entry name" value="Aspartyl protease AED1"/>
    <property type="match status" value="2"/>
</dbReference>
<keyword evidence="4" id="KW-0064">Aspartyl protease</keyword>
<evidence type="ECO:0000256" key="7">
    <source>
        <dbReference type="PIRSR" id="PIRSR601461-1"/>
    </source>
</evidence>
<dbReference type="PROSITE" id="PS51767">
    <property type="entry name" value="PEPTIDASE_A1"/>
    <property type="match status" value="2"/>
</dbReference>
<dbReference type="InterPro" id="IPR001461">
    <property type="entry name" value="Aspartic_peptidase_A1"/>
</dbReference>
<evidence type="ECO:0000256" key="2">
    <source>
        <dbReference type="ARBA" id="ARBA00022670"/>
    </source>
</evidence>
<feature type="active site" evidence="7">
    <location>
        <position position="558"/>
    </location>
</feature>
<organism evidence="9 10">
    <name type="scientific">Cephalotus follicularis</name>
    <name type="common">Albany pitcher plant</name>
    <dbReference type="NCBI Taxonomy" id="3775"/>
    <lineage>
        <taxon>Eukaryota</taxon>
        <taxon>Viridiplantae</taxon>
        <taxon>Streptophyta</taxon>
        <taxon>Embryophyta</taxon>
        <taxon>Tracheophyta</taxon>
        <taxon>Spermatophyta</taxon>
        <taxon>Magnoliopsida</taxon>
        <taxon>eudicotyledons</taxon>
        <taxon>Gunneridae</taxon>
        <taxon>Pentapetalae</taxon>
        <taxon>rosids</taxon>
        <taxon>fabids</taxon>
        <taxon>Oxalidales</taxon>
        <taxon>Cephalotaceae</taxon>
        <taxon>Cephalotus</taxon>
    </lineage>
</organism>
<keyword evidence="10" id="KW-1185">Reference proteome</keyword>
<dbReference type="OrthoDB" id="2747330at2759"/>
<evidence type="ECO:0000313" key="9">
    <source>
        <dbReference type="EMBL" id="GAV77594.1"/>
    </source>
</evidence>
<feature type="non-terminal residue" evidence="9">
    <location>
        <position position="1"/>
    </location>
</feature>
<name>A0A1Q3CBH8_CEPFO</name>
<keyword evidence="5" id="KW-0378">Hydrolase</keyword>
<dbReference type="InterPro" id="IPR033121">
    <property type="entry name" value="PEPTIDASE_A1"/>
</dbReference>
<proteinExistence type="inferred from homology"/>
<evidence type="ECO:0000256" key="6">
    <source>
        <dbReference type="ARBA" id="ARBA00023157"/>
    </source>
</evidence>
<dbReference type="InterPro" id="IPR032799">
    <property type="entry name" value="TAXi_C"/>
</dbReference>
<dbReference type="GO" id="GO:0004190">
    <property type="term" value="F:aspartic-type endopeptidase activity"/>
    <property type="evidence" value="ECO:0007669"/>
    <property type="project" value="UniProtKB-KW"/>
</dbReference>
<dbReference type="FunFam" id="2.40.70.10:FF:000021">
    <property type="entry name" value="Aspartyl protease AED1"/>
    <property type="match status" value="2"/>
</dbReference>
<evidence type="ECO:0000259" key="8">
    <source>
        <dbReference type="PROSITE" id="PS51767"/>
    </source>
</evidence>
<keyword evidence="2" id="KW-0645">Protease</keyword>
<feature type="active site" evidence="7">
    <location>
        <position position="358"/>
    </location>
</feature>
<dbReference type="Pfam" id="PF14543">
    <property type="entry name" value="TAXi_N"/>
    <property type="match status" value="2"/>
</dbReference>
<dbReference type="PANTHER" id="PTHR13683">
    <property type="entry name" value="ASPARTYL PROTEASES"/>
    <property type="match status" value="1"/>
</dbReference>
<dbReference type="InterPro" id="IPR021109">
    <property type="entry name" value="Peptidase_aspartic_dom_sf"/>
</dbReference>
<feature type="non-terminal residue" evidence="9">
    <location>
        <position position="680"/>
    </location>
</feature>
<keyword evidence="6" id="KW-1015">Disulfide bond</keyword>
<evidence type="ECO:0000256" key="4">
    <source>
        <dbReference type="ARBA" id="ARBA00022750"/>
    </source>
</evidence>
<protein>
    <submittedName>
        <fullName evidence="9">Asp domain-containing protein</fullName>
    </submittedName>
</protein>
<dbReference type="STRING" id="3775.A0A1Q3CBH8"/>
<dbReference type="InParanoid" id="A0A1Q3CBH8"/>
<reference evidence="10" key="1">
    <citation type="submission" date="2016-04" db="EMBL/GenBank/DDBJ databases">
        <title>Cephalotus genome sequencing.</title>
        <authorList>
            <person name="Fukushima K."/>
            <person name="Hasebe M."/>
            <person name="Fang X."/>
        </authorList>
    </citation>
    <scope>NUCLEOTIDE SEQUENCE [LARGE SCALE GENOMIC DNA]</scope>
    <source>
        <strain evidence="10">cv. St1</strain>
    </source>
</reference>
<dbReference type="SUPFAM" id="SSF50630">
    <property type="entry name" value="Acid proteases"/>
    <property type="match status" value="2"/>
</dbReference>
<dbReference type="AlphaFoldDB" id="A0A1Q3CBH8"/>
<feature type="domain" description="Peptidase A1" evidence="8">
    <location>
        <begin position="1"/>
        <end position="324"/>
    </location>
</feature>
<dbReference type="Gene3D" id="2.40.70.10">
    <property type="entry name" value="Acid Proteases"/>
    <property type="match status" value="4"/>
</dbReference>
<evidence type="ECO:0000256" key="3">
    <source>
        <dbReference type="ARBA" id="ARBA00022729"/>
    </source>
</evidence>
<comment type="caution">
    <text evidence="9">The sequence shown here is derived from an EMBL/GenBank/DDBJ whole genome shotgun (WGS) entry which is preliminary data.</text>
</comment>
<dbReference type="EMBL" id="BDDD01001650">
    <property type="protein sequence ID" value="GAV77594.1"/>
    <property type="molecule type" value="Genomic_DNA"/>
</dbReference>
<dbReference type="Pfam" id="PF14541">
    <property type="entry name" value="TAXi_C"/>
    <property type="match status" value="2"/>
</dbReference>
<dbReference type="GO" id="GO:0006508">
    <property type="term" value="P:proteolysis"/>
    <property type="evidence" value="ECO:0007669"/>
    <property type="project" value="UniProtKB-KW"/>
</dbReference>
<evidence type="ECO:0000313" key="10">
    <source>
        <dbReference type="Proteomes" id="UP000187406"/>
    </source>
</evidence>
<evidence type="ECO:0000256" key="1">
    <source>
        <dbReference type="ARBA" id="ARBA00007447"/>
    </source>
</evidence>
<dbReference type="InterPro" id="IPR032861">
    <property type="entry name" value="TAXi_N"/>
</dbReference>
<dbReference type="PROSITE" id="PS00141">
    <property type="entry name" value="ASP_PROTEASE"/>
    <property type="match status" value="1"/>
</dbReference>
<comment type="similarity">
    <text evidence="1">Belongs to the peptidase A1 family.</text>
</comment>
<dbReference type="InterPro" id="IPR001969">
    <property type="entry name" value="Aspartic_peptidase_AS"/>
</dbReference>
<keyword evidence="3" id="KW-0732">Signal</keyword>
<feature type="domain" description="Peptidase A1" evidence="8">
    <location>
        <begin position="340"/>
        <end position="675"/>
    </location>
</feature>